<dbReference type="PANTHER" id="PTHR11178">
    <property type="entry name" value="IRON-SULFUR CLUSTER SCAFFOLD PROTEIN NFU-RELATED"/>
    <property type="match status" value="1"/>
</dbReference>
<dbReference type="PANTHER" id="PTHR11178:SF1">
    <property type="entry name" value="NFU1 IRON-SULFUR CLUSTER SCAFFOLD HOMOLOG, MITOCHONDRIAL"/>
    <property type="match status" value="1"/>
</dbReference>
<protein>
    <submittedName>
        <fullName evidence="3">Fe-S cluster biogenesis protein NfuA, 4Fe-4S-binding domain</fullName>
    </submittedName>
</protein>
<dbReference type="GO" id="GO:0005506">
    <property type="term" value="F:iron ion binding"/>
    <property type="evidence" value="ECO:0007669"/>
    <property type="project" value="InterPro"/>
</dbReference>
<dbReference type="Proteomes" id="UP000199093">
    <property type="component" value="Unassembled WGS sequence"/>
</dbReference>
<dbReference type="GO" id="GO:0051536">
    <property type="term" value="F:iron-sulfur cluster binding"/>
    <property type="evidence" value="ECO:0007669"/>
    <property type="project" value="InterPro"/>
</dbReference>
<feature type="domain" description="Scaffold protein Nfu/NifU N-terminal" evidence="2">
    <location>
        <begin position="3"/>
        <end position="89"/>
    </location>
</feature>
<dbReference type="SUPFAM" id="SSF110836">
    <property type="entry name" value="Hypothetical protein SAV1430"/>
    <property type="match status" value="1"/>
</dbReference>
<dbReference type="OrthoDB" id="9796965at2"/>
<dbReference type="Gene3D" id="3.30.300.130">
    <property type="entry name" value="Fe-S cluster assembly (FSCA)"/>
    <property type="match status" value="1"/>
</dbReference>
<dbReference type="InterPro" id="IPR034904">
    <property type="entry name" value="FSCA_dom_sf"/>
</dbReference>
<dbReference type="AlphaFoldDB" id="A0A1G8IWA8"/>
<dbReference type="Pfam" id="PF08712">
    <property type="entry name" value="Nfu_N"/>
    <property type="match status" value="1"/>
</dbReference>
<name>A0A1G8IWA8_9RHOB</name>
<dbReference type="FunFam" id="3.30.300.130:FF:000001">
    <property type="entry name" value="NFU1 iron-sulfur cluster scaffold"/>
    <property type="match status" value="1"/>
</dbReference>
<evidence type="ECO:0000313" key="4">
    <source>
        <dbReference type="Proteomes" id="UP000199093"/>
    </source>
</evidence>
<comment type="similarity">
    <text evidence="1">Belongs to the NifU family.</text>
</comment>
<dbReference type="Pfam" id="PF01106">
    <property type="entry name" value="NifU"/>
    <property type="match status" value="1"/>
</dbReference>
<dbReference type="SMART" id="SM00932">
    <property type="entry name" value="Nfu_N"/>
    <property type="match status" value="1"/>
</dbReference>
<organism evidence="3 4">
    <name type="scientific">Salipiger marinus</name>
    <dbReference type="NCBI Taxonomy" id="555512"/>
    <lineage>
        <taxon>Bacteria</taxon>
        <taxon>Pseudomonadati</taxon>
        <taxon>Pseudomonadota</taxon>
        <taxon>Alphaproteobacteria</taxon>
        <taxon>Rhodobacterales</taxon>
        <taxon>Roseobacteraceae</taxon>
        <taxon>Salipiger</taxon>
    </lineage>
</organism>
<dbReference type="GO" id="GO:0016226">
    <property type="term" value="P:iron-sulfur cluster assembly"/>
    <property type="evidence" value="ECO:0007669"/>
    <property type="project" value="InterPro"/>
</dbReference>
<reference evidence="3 4" key="1">
    <citation type="submission" date="2016-10" db="EMBL/GenBank/DDBJ databases">
        <authorList>
            <person name="de Groot N.N."/>
        </authorList>
    </citation>
    <scope>NUCLEOTIDE SEQUENCE [LARGE SCALE GENOMIC DNA]</scope>
    <source>
        <strain evidence="3 4">DSM 26424</strain>
    </source>
</reference>
<dbReference type="PIRSF" id="PIRSF036773">
    <property type="entry name" value="HIRIP5"/>
    <property type="match status" value="1"/>
</dbReference>
<evidence type="ECO:0000259" key="2">
    <source>
        <dbReference type="SMART" id="SM00932"/>
    </source>
</evidence>
<gene>
    <name evidence="3" type="ORF">SAMN04487993_1002160</name>
</gene>
<dbReference type="Gene3D" id="3.30.1370.70">
    <property type="entry name" value="Scaffold protein Nfu/NifU, N-terminal domain"/>
    <property type="match status" value="1"/>
</dbReference>
<accession>A0A1G8IWA8</accession>
<sequence>MFIQTESTPNPATLKFLPGQTVLEMGTADFPNADGAAASPLAGRLFSVSGVAGVFLGSDFVTVTKGDAADWDHVKPAVLGAIMEHFQSGDPVMAGDAKASSGHRDHTGEDGEIVSQIKELLDSRVRPAVAQDGGDITFHGFERGVVYLHMQGACAGCPSSTLTLKMGIENLLRHYIPEVTEVRPVMA</sequence>
<dbReference type="InterPro" id="IPR036498">
    <property type="entry name" value="Nfu/NifU_N_sf"/>
</dbReference>
<evidence type="ECO:0000313" key="3">
    <source>
        <dbReference type="EMBL" id="SDI23146.1"/>
    </source>
</evidence>
<dbReference type="InterPro" id="IPR035433">
    <property type="entry name" value="NFU1-like"/>
</dbReference>
<keyword evidence="4" id="KW-1185">Reference proteome</keyword>
<evidence type="ECO:0000256" key="1">
    <source>
        <dbReference type="ARBA" id="ARBA00006420"/>
    </source>
</evidence>
<dbReference type="SUPFAM" id="SSF117916">
    <property type="entry name" value="Fe-S cluster assembly (FSCA) domain-like"/>
    <property type="match status" value="1"/>
</dbReference>
<proteinExistence type="inferred from homology"/>
<dbReference type="RefSeq" id="WP_089843433.1">
    <property type="nucleotide sequence ID" value="NZ_FNEJ01000002.1"/>
</dbReference>
<dbReference type="STRING" id="555512.SAMN04487993_1002160"/>
<dbReference type="FunFam" id="3.30.1370.70:FF:000001">
    <property type="entry name" value="NifU-like protein 4, mitochondrial"/>
    <property type="match status" value="1"/>
</dbReference>
<dbReference type="EMBL" id="FNEJ01000002">
    <property type="protein sequence ID" value="SDI23146.1"/>
    <property type="molecule type" value="Genomic_DNA"/>
</dbReference>
<dbReference type="InterPro" id="IPR001075">
    <property type="entry name" value="NIF_FeS_clus_asmbl_NifU_C"/>
</dbReference>
<dbReference type="InterPro" id="IPR014824">
    <property type="entry name" value="Nfu/NifU_N"/>
</dbReference>